<evidence type="ECO:0000313" key="2">
    <source>
        <dbReference type="EMBL" id="AGB03296.1"/>
    </source>
</evidence>
<dbReference type="EMBL" id="CP003167">
    <property type="protein sequence ID" value="AGB03296.1"/>
    <property type="molecule type" value="Genomic_DNA"/>
</dbReference>
<dbReference type="KEGG" id="mfo:Metfor_2292"/>
<keyword evidence="1" id="KW-0732">Signal</keyword>
<evidence type="ECO:0000313" key="3">
    <source>
        <dbReference type="Proteomes" id="UP000010824"/>
    </source>
</evidence>
<dbReference type="HOGENOM" id="CLU_1381402_0_0_2"/>
<sequence length="197" mass="20677" precursor="true">MKNKIPAVIFVGLLFALVLVSACTDTSQPPVSPVATQTTAVPLTPATSGTSNTSVTTEIPATTITSVNPSCPSGQTLCDGSCIDTQSNSQHCGACGHVCNTSEPCSEGTCLSWTGTWWSEFGWYYTLTQTGTFVNGTDTYGQMIISGSISGNPPRLICTWSKGKLSSPCTYDMAPDGKSFTGSLLGCNVLTYTRQQD</sequence>
<evidence type="ECO:0000256" key="1">
    <source>
        <dbReference type="ARBA" id="ARBA00022729"/>
    </source>
</evidence>
<dbReference type="InterPro" id="IPR006969">
    <property type="entry name" value="Stig-like"/>
</dbReference>
<gene>
    <name evidence="2" type="ordered locus">Metfor_2292</name>
</gene>
<reference evidence="3" key="1">
    <citation type="submission" date="2011-12" db="EMBL/GenBank/DDBJ databases">
        <title>Complete sequence of Methanoregula formicicum SMSP.</title>
        <authorList>
            <person name="Lucas S."/>
            <person name="Han J."/>
            <person name="Lapidus A."/>
            <person name="Cheng J.-F."/>
            <person name="Goodwin L."/>
            <person name="Pitluck S."/>
            <person name="Peters L."/>
            <person name="Ovchinnikova G."/>
            <person name="Teshima H."/>
            <person name="Detter J.C."/>
            <person name="Han C."/>
            <person name="Tapia R."/>
            <person name="Land M."/>
            <person name="Hauser L."/>
            <person name="Kyrpides N."/>
            <person name="Ivanova N."/>
            <person name="Pagani I."/>
            <person name="Imachi H."/>
            <person name="Tamaki H."/>
            <person name="Sekiguchi Y."/>
            <person name="Kamagata Y."/>
            <person name="Cadillo-Quiroz H."/>
            <person name="Zinder S."/>
            <person name="Liu W.-T."/>
            <person name="Woyke T."/>
        </authorList>
    </citation>
    <scope>NUCLEOTIDE SEQUENCE [LARGE SCALE GENOMIC DNA]</scope>
    <source>
        <strain evidence="3">DSM 22288 / NBRC 105244 / SMSP</strain>
    </source>
</reference>
<dbReference type="InParanoid" id="L0HHQ4"/>
<dbReference type="AlphaFoldDB" id="L0HHQ4"/>
<accession>L0HHQ4</accession>
<keyword evidence="3" id="KW-1185">Reference proteome</keyword>
<organism evidence="2 3">
    <name type="scientific">Methanoregula formicica (strain DSM 22288 / NBRC 105244 / SMSP)</name>
    <dbReference type="NCBI Taxonomy" id="593750"/>
    <lineage>
        <taxon>Archaea</taxon>
        <taxon>Methanobacteriati</taxon>
        <taxon>Methanobacteriota</taxon>
        <taxon>Stenosarchaea group</taxon>
        <taxon>Methanomicrobia</taxon>
        <taxon>Methanomicrobiales</taxon>
        <taxon>Methanoregulaceae</taxon>
        <taxon>Methanoregula</taxon>
    </lineage>
</organism>
<dbReference type="Pfam" id="PF04885">
    <property type="entry name" value="Stig1"/>
    <property type="match status" value="1"/>
</dbReference>
<dbReference type="eggNOG" id="arCOG09448">
    <property type="taxonomic scope" value="Archaea"/>
</dbReference>
<name>L0HHQ4_METFS</name>
<protein>
    <submittedName>
        <fullName evidence="2">Stigma-specific protein, Stig1</fullName>
    </submittedName>
</protein>
<dbReference type="PROSITE" id="PS51257">
    <property type="entry name" value="PROKAR_LIPOPROTEIN"/>
    <property type="match status" value="1"/>
</dbReference>
<proteinExistence type="predicted"/>
<dbReference type="Proteomes" id="UP000010824">
    <property type="component" value="Chromosome"/>
</dbReference>
<reference evidence="2 3" key="2">
    <citation type="journal article" date="2014" name="Genome Announc.">
        <title>Complete Genome Sequence of Methanoregula formicica SMSPT, a Mesophilic Hydrogenotrophic Methanogen Isolated from a Methanogenic Upflow Anaerobic Sludge Blanket Reactor.</title>
        <authorList>
            <person name="Yamamoto K."/>
            <person name="Tamaki H."/>
            <person name="Cadillo-Quiroz H."/>
            <person name="Imachi H."/>
            <person name="Kyrpides N."/>
            <person name="Woyke T."/>
            <person name="Goodwin L."/>
            <person name="Zinder S.H."/>
            <person name="Kamagata Y."/>
            <person name="Liu W.T."/>
        </authorList>
    </citation>
    <scope>NUCLEOTIDE SEQUENCE [LARGE SCALE GENOMIC DNA]</scope>
    <source>
        <strain evidence="3">DSM 22288 / NBRC 105244 / SMSP</strain>
    </source>
</reference>